<dbReference type="Gene3D" id="3.30.70.1350">
    <property type="entry name" value="Cation efflux protein, cytoplasmic domain"/>
    <property type="match status" value="1"/>
</dbReference>
<gene>
    <name evidence="11" type="ORF">IV38_GL001210</name>
    <name evidence="12" type="ORF">IV40_GL000643</name>
</gene>
<evidence type="ECO:0000313" key="14">
    <source>
        <dbReference type="Proteomes" id="UP000051751"/>
    </source>
</evidence>
<evidence type="ECO:0000256" key="3">
    <source>
        <dbReference type="ARBA" id="ARBA00022448"/>
    </source>
</evidence>
<dbReference type="Proteomes" id="UP000051751">
    <property type="component" value="Unassembled WGS sequence"/>
</dbReference>
<keyword evidence="4 8" id="KW-0812">Transmembrane</keyword>
<dbReference type="EMBL" id="JQAZ01000002">
    <property type="protein sequence ID" value="KRN32593.1"/>
    <property type="molecule type" value="Genomic_DNA"/>
</dbReference>
<feature type="transmembrane region" description="Helical" evidence="8">
    <location>
        <begin position="12"/>
        <end position="34"/>
    </location>
</feature>
<comment type="subcellular location">
    <subcellularLocation>
        <location evidence="1">Membrane</location>
        <topology evidence="1">Multi-pass membrane protein</topology>
    </subcellularLocation>
</comment>
<dbReference type="RefSeq" id="WP_057768858.1">
    <property type="nucleotide sequence ID" value="NZ_JQAT01000002.1"/>
</dbReference>
<feature type="transmembrane region" description="Helical" evidence="8">
    <location>
        <begin position="77"/>
        <end position="99"/>
    </location>
</feature>
<dbReference type="InterPro" id="IPR050681">
    <property type="entry name" value="CDF/SLC30A"/>
</dbReference>
<dbReference type="OrthoDB" id="9809646at2"/>
<dbReference type="Proteomes" id="UP000051645">
    <property type="component" value="Unassembled WGS sequence"/>
</dbReference>
<evidence type="ECO:0000313" key="13">
    <source>
        <dbReference type="Proteomes" id="UP000051645"/>
    </source>
</evidence>
<keyword evidence="6" id="KW-0406">Ion transport</keyword>
<keyword evidence="13" id="KW-1185">Reference proteome</keyword>
<evidence type="ECO:0000256" key="6">
    <source>
        <dbReference type="ARBA" id="ARBA00023065"/>
    </source>
</evidence>
<keyword evidence="5 8" id="KW-1133">Transmembrane helix</keyword>
<dbReference type="EMBL" id="JQAT01000002">
    <property type="protein sequence ID" value="KRN28997.1"/>
    <property type="molecule type" value="Genomic_DNA"/>
</dbReference>
<dbReference type="InterPro" id="IPR036837">
    <property type="entry name" value="Cation_efflux_CTD_sf"/>
</dbReference>
<feature type="domain" description="Cation efflux protein transmembrane" evidence="9">
    <location>
        <begin position="13"/>
        <end position="201"/>
    </location>
</feature>
<evidence type="ECO:0000256" key="5">
    <source>
        <dbReference type="ARBA" id="ARBA00022989"/>
    </source>
</evidence>
<protein>
    <submittedName>
        <fullName evidence="12">CzcD protein</fullName>
    </submittedName>
</protein>
<dbReference type="STRING" id="81857.IV38_GL001210"/>
<evidence type="ECO:0000256" key="2">
    <source>
        <dbReference type="ARBA" id="ARBA00008873"/>
    </source>
</evidence>
<dbReference type="GO" id="GO:0005385">
    <property type="term" value="F:zinc ion transmembrane transporter activity"/>
    <property type="evidence" value="ECO:0007669"/>
    <property type="project" value="TreeGrafter"/>
</dbReference>
<dbReference type="GO" id="GO:0005886">
    <property type="term" value="C:plasma membrane"/>
    <property type="evidence" value="ECO:0007669"/>
    <property type="project" value="TreeGrafter"/>
</dbReference>
<sequence length="307" mass="34471">MKSNLSGRRFLTVTLLNSGITVFEFLGGLFAGSLSLLSDAIHNASDTLAIILSYVADRISQRPQNQQKTYGYKRAQILSAFINAALLLLVSIFLIYGAIKRFAHPVPIKSGPMFYIALFSTLANFGSALLLNAGAKHNLNMKATYLHLLSDTLSSVGVIVGALLIGWFHIYWVDPLISILVSLYIIKEAWEVLGTTIGILMEGSPKLDYDAIKRDIMALPNVHNVHHLHAWYIDENTVICEMHVNMSDMCISQAEMTYQQINKLLKEKYQIQHVTIQPEVEHGIDEPLFVSTKVERRRYDPHEDEGK</sequence>
<evidence type="ECO:0000259" key="10">
    <source>
        <dbReference type="Pfam" id="PF16916"/>
    </source>
</evidence>
<evidence type="ECO:0000259" key="9">
    <source>
        <dbReference type="Pfam" id="PF01545"/>
    </source>
</evidence>
<dbReference type="AlphaFoldDB" id="A0A0R2FW87"/>
<feature type="transmembrane region" description="Helical" evidence="8">
    <location>
        <begin position="145"/>
        <end position="170"/>
    </location>
</feature>
<evidence type="ECO:0000256" key="8">
    <source>
        <dbReference type="SAM" id="Phobius"/>
    </source>
</evidence>
<dbReference type="SUPFAM" id="SSF161111">
    <property type="entry name" value="Cation efflux protein transmembrane domain-like"/>
    <property type="match status" value="1"/>
</dbReference>
<keyword evidence="7 8" id="KW-0472">Membrane</keyword>
<dbReference type="NCBIfam" id="TIGR01297">
    <property type="entry name" value="CDF"/>
    <property type="match status" value="1"/>
</dbReference>
<proteinExistence type="inferred from homology"/>
<dbReference type="Pfam" id="PF16916">
    <property type="entry name" value="ZT_dimer"/>
    <property type="match status" value="1"/>
</dbReference>
<organism evidence="12 13">
    <name type="scientific">Lactobacillus selangorensis</name>
    <dbReference type="NCBI Taxonomy" id="81857"/>
    <lineage>
        <taxon>Bacteria</taxon>
        <taxon>Bacillati</taxon>
        <taxon>Bacillota</taxon>
        <taxon>Bacilli</taxon>
        <taxon>Lactobacillales</taxon>
        <taxon>Lactobacillaceae</taxon>
        <taxon>Lactobacillus</taxon>
    </lineage>
</organism>
<feature type="domain" description="Cation efflux protein cytoplasmic" evidence="10">
    <location>
        <begin position="205"/>
        <end position="279"/>
    </location>
</feature>
<dbReference type="InterPro" id="IPR058533">
    <property type="entry name" value="Cation_efflux_TM"/>
</dbReference>
<dbReference type="PATRIC" id="fig|81857.3.peg.1216"/>
<reference evidence="13 14" key="1">
    <citation type="journal article" date="2015" name="Genome Announc.">
        <title>Expanding the biotechnology potential of lactobacilli through comparative genomics of 213 strains and associated genera.</title>
        <authorList>
            <person name="Sun Z."/>
            <person name="Harris H.M."/>
            <person name="McCann A."/>
            <person name="Guo C."/>
            <person name="Argimon S."/>
            <person name="Zhang W."/>
            <person name="Yang X."/>
            <person name="Jeffery I.B."/>
            <person name="Cooney J.C."/>
            <person name="Kagawa T.F."/>
            <person name="Liu W."/>
            <person name="Song Y."/>
            <person name="Salvetti E."/>
            <person name="Wrobel A."/>
            <person name="Rasinkangas P."/>
            <person name="Parkhill J."/>
            <person name="Rea M.C."/>
            <person name="O'Sullivan O."/>
            <person name="Ritari J."/>
            <person name="Douillard F.P."/>
            <person name="Paul Ross R."/>
            <person name="Yang R."/>
            <person name="Briner A.E."/>
            <person name="Felis G.E."/>
            <person name="de Vos W.M."/>
            <person name="Barrangou R."/>
            <person name="Klaenhammer T.R."/>
            <person name="Caufield P.W."/>
            <person name="Cui Y."/>
            <person name="Zhang H."/>
            <person name="O'Toole P.W."/>
        </authorList>
    </citation>
    <scope>NUCLEOTIDE SEQUENCE [LARGE SCALE GENOMIC DNA]</scope>
    <source>
        <strain evidence="11 14">ATCC BAA-66</strain>
        <strain evidence="12 13">DSM 13344</strain>
    </source>
</reference>
<name>A0A0R2FW87_9LACO</name>
<accession>A0A0R2FW87</accession>
<dbReference type="SUPFAM" id="SSF160240">
    <property type="entry name" value="Cation efflux protein cytoplasmic domain-like"/>
    <property type="match status" value="1"/>
</dbReference>
<comment type="caution">
    <text evidence="12">The sequence shown here is derived from an EMBL/GenBank/DDBJ whole genome shotgun (WGS) entry which is preliminary data.</text>
</comment>
<evidence type="ECO:0000256" key="7">
    <source>
        <dbReference type="ARBA" id="ARBA00023136"/>
    </source>
</evidence>
<evidence type="ECO:0000313" key="12">
    <source>
        <dbReference type="EMBL" id="KRN32593.1"/>
    </source>
</evidence>
<evidence type="ECO:0000313" key="11">
    <source>
        <dbReference type="EMBL" id="KRN28997.1"/>
    </source>
</evidence>
<evidence type="ECO:0000256" key="1">
    <source>
        <dbReference type="ARBA" id="ARBA00004141"/>
    </source>
</evidence>
<dbReference type="PANTHER" id="PTHR11562">
    <property type="entry name" value="CATION EFFLUX PROTEIN/ ZINC TRANSPORTER"/>
    <property type="match status" value="1"/>
</dbReference>
<feature type="transmembrane region" description="Helical" evidence="8">
    <location>
        <begin position="114"/>
        <end position="133"/>
    </location>
</feature>
<dbReference type="Pfam" id="PF01545">
    <property type="entry name" value="Cation_efflux"/>
    <property type="match status" value="1"/>
</dbReference>
<dbReference type="InterPro" id="IPR027469">
    <property type="entry name" value="Cation_efflux_TMD_sf"/>
</dbReference>
<comment type="similarity">
    <text evidence="2">Belongs to the cation diffusion facilitator (CDF) transporter (TC 2.A.4) family. SLC30A subfamily.</text>
</comment>
<dbReference type="InterPro" id="IPR002524">
    <property type="entry name" value="Cation_efflux"/>
</dbReference>
<evidence type="ECO:0000256" key="4">
    <source>
        <dbReference type="ARBA" id="ARBA00022692"/>
    </source>
</evidence>
<dbReference type="InterPro" id="IPR027470">
    <property type="entry name" value="Cation_efflux_CTD"/>
</dbReference>
<dbReference type="Gene3D" id="1.20.1510.10">
    <property type="entry name" value="Cation efflux protein transmembrane domain"/>
    <property type="match status" value="1"/>
</dbReference>
<keyword evidence="3" id="KW-0813">Transport</keyword>
<dbReference type="PANTHER" id="PTHR11562:SF17">
    <property type="entry name" value="RE54080P-RELATED"/>
    <property type="match status" value="1"/>
</dbReference>